<dbReference type="GO" id="GO:0016746">
    <property type="term" value="F:acyltransferase activity"/>
    <property type="evidence" value="ECO:0007669"/>
    <property type="project" value="UniProtKB-KW"/>
</dbReference>
<evidence type="ECO:0000313" key="4">
    <source>
        <dbReference type="EMBL" id="CCX34108.1"/>
    </source>
</evidence>
<evidence type="ECO:0000313" key="5">
    <source>
        <dbReference type="Proteomes" id="UP000018144"/>
    </source>
</evidence>
<dbReference type="OrthoDB" id="5367651at2759"/>
<evidence type="ECO:0000256" key="2">
    <source>
        <dbReference type="SAM" id="MobiDB-lite"/>
    </source>
</evidence>
<dbReference type="AlphaFoldDB" id="U4LWW2"/>
<dbReference type="Proteomes" id="UP000018144">
    <property type="component" value="Unassembled WGS sequence"/>
</dbReference>
<evidence type="ECO:0000259" key="3">
    <source>
        <dbReference type="Pfam" id="PF00755"/>
    </source>
</evidence>
<dbReference type="InterPro" id="IPR000542">
    <property type="entry name" value="Carn_acyl_trans"/>
</dbReference>
<keyword evidence="4" id="KW-0808">Transferase</keyword>
<dbReference type="STRING" id="1076935.U4LWW2"/>
<dbReference type="PANTHER" id="PTHR22589">
    <property type="entry name" value="CARNITINE O-ACYLTRANSFERASE"/>
    <property type="match status" value="1"/>
</dbReference>
<feature type="region of interest" description="Disordered" evidence="2">
    <location>
        <begin position="1"/>
        <end position="55"/>
    </location>
</feature>
<organism evidence="4 5">
    <name type="scientific">Pyronema omphalodes (strain CBS 100304)</name>
    <name type="common">Pyronema confluens</name>
    <dbReference type="NCBI Taxonomy" id="1076935"/>
    <lineage>
        <taxon>Eukaryota</taxon>
        <taxon>Fungi</taxon>
        <taxon>Dikarya</taxon>
        <taxon>Ascomycota</taxon>
        <taxon>Pezizomycotina</taxon>
        <taxon>Pezizomycetes</taxon>
        <taxon>Pezizales</taxon>
        <taxon>Pyronemataceae</taxon>
        <taxon>Pyronema</taxon>
    </lineage>
</organism>
<keyword evidence="5" id="KW-1185">Reference proteome</keyword>
<dbReference type="SUPFAM" id="SSF52777">
    <property type="entry name" value="CoA-dependent acyltransferases"/>
    <property type="match status" value="1"/>
</dbReference>
<reference evidence="4 5" key="1">
    <citation type="journal article" date="2013" name="PLoS Genet.">
        <title>The genome and development-dependent transcriptomes of Pyronema confluens: a window into fungal evolution.</title>
        <authorList>
            <person name="Traeger S."/>
            <person name="Altegoer F."/>
            <person name="Freitag M."/>
            <person name="Gabaldon T."/>
            <person name="Kempken F."/>
            <person name="Kumar A."/>
            <person name="Marcet-Houben M."/>
            <person name="Poggeler S."/>
            <person name="Stajich J.E."/>
            <person name="Nowrousian M."/>
        </authorList>
    </citation>
    <scope>NUCLEOTIDE SEQUENCE [LARGE SCALE GENOMIC DNA]</scope>
    <source>
        <strain evidence="5">CBS 100304</strain>
        <tissue evidence="4">Vegetative mycelium</tissue>
    </source>
</reference>
<dbReference type="EMBL" id="HF936305">
    <property type="protein sequence ID" value="CCX34108.1"/>
    <property type="molecule type" value="Genomic_DNA"/>
</dbReference>
<dbReference type="InterPro" id="IPR039551">
    <property type="entry name" value="Cho/carn_acyl_trans"/>
</dbReference>
<name>U4LWW2_PYROM</name>
<dbReference type="InterPro" id="IPR042231">
    <property type="entry name" value="Cho/carn_acyl_trans_2"/>
</dbReference>
<feature type="domain" description="Choline/carnitine acyltransferase" evidence="3">
    <location>
        <begin position="100"/>
        <end position="351"/>
    </location>
</feature>
<dbReference type="Pfam" id="PF00755">
    <property type="entry name" value="Carn_acyltransf"/>
    <property type="match status" value="1"/>
</dbReference>
<dbReference type="Gene3D" id="3.30.559.70">
    <property type="entry name" value="Choline/Carnitine o-acyltransferase, domain 2"/>
    <property type="match status" value="1"/>
</dbReference>
<protein>
    <submittedName>
        <fullName evidence="4">Similar to Choline/Carnitine o-acyltransferase [Saccharomonospora xinjiangensis XJ-54] acc. no. ZP_09986069</fullName>
    </submittedName>
</protein>
<evidence type="ECO:0000256" key="1">
    <source>
        <dbReference type="ARBA" id="ARBA00023315"/>
    </source>
</evidence>
<keyword evidence="1 4" id="KW-0012">Acyltransferase</keyword>
<gene>
    <name evidence="4" type="ORF">PCON_02608</name>
</gene>
<accession>U4LWW2</accession>
<proteinExistence type="predicted"/>
<sequence length="616" mass="67172">MAPPAMFSSPQHSQSPSPMPSKRQPFFPSAANFKGSPQSSSPSRSPPPKARSTLKPYPPIPPIYTHLLSLPSLAAPFVPLHLLHTYPASIQSLLPLLSSLDEKLLALLPHRSKNWTHSFLTAFLLSSRSQLAVDRKLAYLLQSSGGSREETGARLLWAVGGWKESGYQGKGGEQVKWQIEGLLAGFAEPGLEMDLVRLEEAVETVVVWAGGRAWEVELFRRGRRRSVAELQEELEEIVAAGEYLPEPTPSISALSHRLPRAEWARAKDALGGGDSMVRLHNSLLTLSLEPYPLPIGTAAALDDIRGNTPSPNRFADQTCGLVIYADGRAGLTVDRTVADLSAGLQLGSWLSEVAAAAPLGESAPLPQLPQGGQGGREAALAQLRWQQEMMRRRPRQLKFPKLRAPKGVPTVYADAVPRIVQAVTLGGMGMDHERRELCLLLALQRSVGPREGIVVAVPQTGIVNGREDWVMGVTEEMASFWSEGENKEAFERALKSLGERTAERHFPFYLTTLLVPALNTLPPSSALETVKKIVRVASGEGAEVQFSGLKAEGGVEAGLSSIDGPNKLSVFYLAREDDEVEVAFSATGHWRWQVDGVVERFLRAWEDVVRFAIEEV</sequence>